<dbReference type="Proteomes" id="UP001498398">
    <property type="component" value="Unassembled WGS sequence"/>
</dbReference>
<dbReference type="GO" id="GO:0016798">
    <property type="term" value="F:hydrolase activity, acting on glycosyl bonds"/>
    <property type="evidence" value="ECO:0007669"/>
    <property type="project" value="UniProtKB-KW"/>
</dbReference>
<dbReference type="InterPro" id="IPR050546">
    <property type="entry name" value="Glycosyl_Hydrlase_16"/>
</dbReference>
<keyword evidence="7" id="KW-1185">Reference proteome</keyword>
<dbReference type="Pfam" id="PF00722">
    <property type="entry name" value="Glyco_hydro_16"/>
    <property type="match status" value="1"/>
</dbReference>
<proteinExistence type="predicted"/>
<evidence type="ECO:0000313" key="6">
    <source>
        <dbReference type="EMBL" id="KAK7468455.1"/>
    </source>
</evidence>
<keyword evidence="3 6" id="KW-0326">Glycosidase</keyword>
<evidence type="ECO:0000256" key="1">
    <source>
        <dbReference type="ARBA" id="ARBA00022729"/>
    </source>
</evidence>
<dbReference type="InterPro" id="IPR013320">
    <property type="entry name" value="ConA-like_dom_sf"/>
</dbReference>
<evidence type="ECO:0000259" key="5">
    <source>
        <dbReference type="PROSITE" id="PS51762"/>
    </source>
</evidence>
<evidence type="ECO:0000313" key="7">
    <source>
        <dbReference type="Proteomes" id="UP001498398"/>
    </source>
</evidence>
<keyword evidence="2" id="KW-0378">Hydrolase</keyword>
<organism evidence="6 7">
    <name type="scientific">Marasmiellus scandens</name>
    <dbReference type="NCBI Taxonomy" id="2682957"/>
    <lineage>
        <taxon>Eukaryota</taxon>
        <taxon>Fungi</taxon>
        <taxon>Dikarya</taxon>
        <taxon>Basidiomycota</taxon>
        <taxon>Agaricomycotina</taxon>
        <taxon>Agaricomycetes</taxon>
        <taxon>Agaricomycetidae</taxon>
        <taxon>Agaricales</taxon>
        <taxon>Marasmiineae</taxon>
        <taxon>Omphalotaceae</taxon>
        <taxon>Marasmiellus</taxon>
    </lineage>
</organism>
<evidence type="ECO:0000256" key="2">
    <source>
        <dbReference type="ARBA" id="ARBA00022801"/>
    </source>
</evidence>
<evidence type="ECO:0000256" key="4">
    <source>
        <dbReference type="SAM" id="SignalP"/>
    </source>
</evidence>
<reference evidence="6 7" key="1">
    <citation type="submission" date="2024-01" db="EMBL/GenBank/DDBJ databases">
        <title>A draft genome for the cacao thread blight pathogen Marasmiellus scandens.</title>
        <authorList>
            <person name="Baruah I.K."/>
            <person name="Leung J."/>
            <person name="Bukari Y."/>
            <person name="Amoako-Attah I."/>
            <person name="Meinhardt L.W."/>
            <person name="Bailey B.A."/>
            <person name="Cohen S.P."/>
        </authorList>
    </citation>
    <scope>NUCLEOTIDE SEQUENCE [LARGE SCALE GENOMIC DNA]</scope>
    <source>
        <strain evidence="6 7">GH-19</strain>
    </source>
</reference>
<gene>
    <name evidence="6" type="primary">UTR2</name>
    <name evidence="6" type="ORF">VKT23_002967</name>
</gene>
<dbReference type="EMBL" id="JBANRG010000003">
    <property type="protein sequence ID" value="KAK7468455.1"/>
    <property type="molecule type" value="Genomic_DNA"/>
</dbReference>
<dbReference type="PANTHER" id="PTHR10963:SF22">
    <property type="entry name" value="GLYCOSIDASE CRH2-RELATED"/>
    <property type="match status" value="1"/>
</dbReference>
<dbReference type="PANTHER" id="PTHR10963">
    <property type="entry name" value="GLYCOSYL HYDROLASE-RELATED"/>
    <property type="match status" value="1"/>
</dbReference>
<feature type="domain" description="GH16" evidence="5">
    <location>
        <begin position="65"/>
        <end position="284"/>
    </location>
</feature>
<feature type="signal peptide" evidence="4">
    <location>
        <begin position="1"/>
        <end position="24"/>
    </location>
</feature>
<accession>A0ABR1JYU5</accession>
<feature type="chain" id="PRO_5045869715" evidence="4">
    <location>
        <begin position="25"/>
        <end position="375"/>
    </location>
</feature>
<dbReference type="SUPFAM" id="SSF49899">
    <property type="entry name" value="Concanavalin A-like lectins/glucanases"/>
    <property type="match status" value="1"/>
</dbReference>
<sequence length="375" mass="40067">MHSISAFALAAALLSSSYLLSVGAQGTTCNSTSPCPSSAPCCSEFGFCGSDSFCLGGCNPLASHDLNSCRPNPICQDATHTFADNSRILSNATFFDGNATEYDWVVDKGNIINTNSSGGELAMLLTETNGGTRLSSTRYIHYGKITATMKTGKWGGVVTAFITMSDIKDEIDWEFPGAATTEGQTNFFWQGVIPQTTHGDTTKDLSDTFQNYHDYTIDWQPDSLTFSIDNNVVRTLKASDFQSNGVNQFPNTPSRIQLSVWPAGIDSMPSGTVEWAGGMINWDDSDYQSAGHFYALVKQIKVECNDQQVVNGSTKQSDTTGYVYGANMTGDQPSVAFTNASTLINGAASMRGVEVTGLRAVGMVVAALVGMAFAL</sequence>
<comment type="caution">
    <text evidence="6">The sequence shown here is derived from an EMBL/GenBank/DDBJ whole genome shotgun (WGS) entry which is preliminary data.</text>
</comment>
<evidence type="ECO:0000256" key="3">
    <source>
        <dbReference type="ARBA" id="ARBA00023295"/>
    </source>
</evidence>
<name>A0ABR1JYU5_9AGAR</name>
<dbReference type="InterPro" id="IPR000757">
    <property type="entry name" value="Beta-glucanase-like"/>
</dbReference>
<dbReference type="Gene3D" id="2.60.120.200">
    <property type="match status" value="1"/>
</dbReference>
<dbReference type="PROSITE" id="PS51762">
    <property type="entry name" value="GH16_2"/>
    <property type="match status" value="1"/>
</dbReference>
<keyword evidence="1 4" id="KW-0732">Signal</keyword>
<protein>
    <submittedName>
        <fullName evidence="6">Glycosidase CRH2</fullName>
    </submittedName>
</protein>